<proteinExistence type="predicted"/>
<protein>
    <submittedName>
        <fullName evidence="2">Uncharacterized protein</fullName>
    </submittedName>
</protein>
<organism evidence="2 3">
    <name type="scientific">Rhizophagus clarus</name>
    <dbReference type="NCBI Taxonomy" id="94130"/>
    <lineage>
        <taxon>Eukaryota</taxon>
        <taxon>Fungi</taxon>
        <taxon>Fungi incertae sedis</taxon>
        <taxon>Mucoromycota</taxon>
        <taxon>Glomeromycotina</taxon>
        <taxon>Glomeromycetes</taxon>
        <taxon>Glomerales</taxon>
        <taxon>Glomeraceae</taxon>
        <taxon>Rhizophagus</taxon>
    </lineage>
</organism>
<dbReference type="AlphaFoldDB" id="A0A8H3QFK5"/>
<evidence type="ECO:0000313" key="2">
    <source>
        <dbReference type="EMBL" id="GES79010.1"/>
    </source>
</evidence>
<feature type="region of interest" description="Disordered" evidence="1">
    <location>
        <begin position="111"/>
        <end position="181"/>
    </location>
</feature>
<comment type="caution">
    <text evidence="2">The sequence shown here is derived from an EMBL/GenBank/DDBJ whole genome shotgun (WGS) entry which is preliminary data.</text>
</comment>
<evidence type="ECO:0000313" key="3">
    <source>
        <dbReference type="Proteomes" id="UP000615446"/>
    </source>
</evidence>
<gene>
    <name evidence="2" type="ORF">RCL2_000632400</name>
</gene>
<name>A0A8H3QFK5_9GLOM</name>
<feature type="compositionally biased region" description="Polar residues" evidence="1">
    <location>
        <begin position="148"/>
        <end position="164"/>
    </location>
</feature>
<dbReference type="Proteomes" id="UP000615446">
    <property type="component" value="Unassembled WGS sequence"/>
</dbReference>
<feature type="region of interest" description="Disordered" evidence="1">
    <location>
        <begin position="43"/>
        <end position="66"/>
    </location>
</feature>
<evidence type="ECO:0000256" key="1">
    <source>
        <dbReference type="SAM" id="MobiDB-lite"/>
    </source>
</evidence>
<accession>A0A8H3QFK5</accession>
<dbReference type="OrthoDB" id="10309679at2759"/>
<sequence>MDKKMDNVFDSTSSIFDNLNLHVKPMDSSIKNRMDTRRDLGVYRKNGGEEQKGKESIQQHSSSVQEKQLYFQQSQWASKANNIEGEWGHDYYSNPIRCFLLPIHDQFKLPKENSKEKNKKKSTEITFSGPRPNKEENKEKSKGKSQEISKTGGITSSAPRSNLSMDYYNGTHSEIKPVKDC</sequence>
<dbReference type="EMBL" id="BLAL01000043">
    <property type="protein sequence ID" value="GES79010.1"/>
    <property type="molecule type" value="Genomic_DNA"/>
</dbReference>
<reference evidence="2" key="1">
    <citation type="submission" date="2019-10" db="EMBL/GenBank/DDBJ databases">
        <title>Conservation and host-specific expression of non-tandemly repeated heterogenous ribosome RNA gene in arbuscular mycorrhizal fungi.</title>
        <authorList>
            <person name="Maeda T."/>
            <person name="Kobayashi Y."/>
            <person name="Nakagawa T."/>
            <person name="Ezawa T."/>
            <person name="Yamaguchi K."/>
            <person name="Bino T."/>
            <person name="Nishimoto Y."/>
            <person name="Shigenobu S."/>
            <person name="Kawaguchi M."/>
        </authorList>
    </citation>
    <scope>NUCLEOTIDE SEQUENCE</scope>
    <source>
        <strain evidence="2">HR1</strain>
    </source>
</reference>
<feature type="compositionally biased region" description="Basic and acidic residues" evidence="1">
    <location>
        <begin position="132"/>
        <end position="147"/>
    </location>
</feature>
<feature type="compositionally biased region" description="Basic and acidic residues" evidence="1">
    <location>
        <begin position="43"/>
        <end position="57"/>
    </location>
</feature>